<name>A0A4Y9LJF6_9BRAD</name>
<reference evidence="2 3" key="1">
    <citation type="submission" date="2019-03" db="EMBL/GenBank/DDBJ databases">
        <title>Bradyrhizobium diversity isolated from nodules of Chamaecrista fasciculata.</title>
        <authorList>
            <person name="Klepa M.S."/>
            <person name="Urquiaga M.O."/>
            <person name="Hungria M."/>
            <person name="Delamuta J.R."/>
        </authorList>
    </citation>
    <scope>NUCLEOTIDE SEQUENCE [LARGE SCALE GENOMIC DNA]</scope>
    <source>
        <strain evidence="2 3">CNPSo 3448</strain>
    </source>
</reference>
<evidence type="ECO:0000256" key="1">
    <source>
        <dbReference type="SAM" id="MobiDB-lite"/>
    </source>
</evidence>
<dbReference type="RefSeq" id="WP_135177461.1">
    <property type="nucleotide sequence ID" value="NZ_SPQT01000022.1"/>
</dbReference>
<dbReference type="Proteomes" id="UP000297966">
    <property type="component" value="Unassembled WGS sequence"/>
</dbReference>
<dbReference type="AlphaFoldDB" id="A0A4Y9LJF6"/>
<comment type="caution">
    <text evidence="2">The sequence shown here is derived from an EMBL/GenBank/DDBJ whole genome shotgun (WGS) entry which is preliminary data.</text>
</comment>
<sequence length="106" mass="11481">MIAGIFSSFVFEKAKQEGQGITAVGPALRSIFNDFQFIAALFVSPLIFNSIYALTNQNPESMGDFLLAYQNGFFWQTVLAGIAGKVGANKRPARSSTPRRASKANS</sequence>
<evidence type="ECO:0000313" key="3">
    <source>
        <dbReference type="Proteomes" id="UP000297966"/>
    </source>
</evidence>
<feature type="region of interest" description="Disordered" evidence="1">
    <location>
        <begin position="87"/>
        <end position="106"/>
    </location>
</feature>
<gene>
    <name evidence="2" type="ORF">E4K65_31680</name>
</gene>
<dbReference type="EMBL" id="SPQT01000022">
    <property type="protein sequence ID" value="TFV43730.1"/>
    <property type="molecule type" value="Genomic_DNA"/>
</dbReference>
<evidence type="ECO:0000313" key="2">
    <source>
        <dbReference type="EMBL" id="TFV43730.1"/>
    </source>
</evidence>
<organism evidence="2 3">
    <name type="scientific">Bradyrhizobium niftali</name>
    <dbReference type="NCBI Taxonomy" id="2560055"/>
    <lineage>
        <taxon>Bacteria</taxon>
        <taxon>Pseudomonadati</taxon>
        <taxon>Pseudomonadota</taxon>
        <taxon>Alphaproteobacteria</taxon>
        <taxon>Hyphomicrobiales</taxon>
        <taxon>Nitrobacteraceae</taxon>
        <taxon>Bradyrhizobium</taxon>
    </lineage>
</organism>
<keyword evidence="3" id="KW-1185">Reference proteome</keyword>
<accession>A0A4Y9LJF6</accession>
<feature type="compositionally biased region" description="Low complexity" evidence="1">
    <location>
        <begin position="94"/>
        <end position="106"/>
    </location>
</feature>
<proteinExistence type="predicted"/>
<protein>
    <submittedName>
        <fullName evidence="2">Uncharacterized protein</fullName>
    </submittedName>
</protein>